<protein>
    <submittedName>
        <fullName evidence="1 2">Uncharacterized protein</fullName>
    </submittedName>
</protein>
<gene>
    <name evidence="1" type="ORF">ZHAS_00021600</name>
</gene>
<keyword evidence="3" id="KW-1185">Reference proteome</keyword>
<evidence type="ECO:0000313" key="3">
    <source>
        <dbReference type="Proteomes" id="UP000030765"/>
    </source>
</evidence>
<evidence type="ECO:0000313" key="2">
    <source>
        <dbReference type="EnsemblMetazoa" id="ASIC021600-PA"/>
    </source>
</evidence>
<dbReference type="Proteomes" id="UP000030765">
    <property type="component" value="Unassembled WGS sequence"/>
</dbReference>
<proteinExistence type="predicted"/>
<dbReference type="AlphaFoldDB" id="A0A084WSV1"/>
<reference evidence="2" key="2">
    <citation type="submission" date="2020-05" db="UniProtKB">
        <authorList>
            <consortium name="EnsemblMetazoa"/>
        </authorList>
    </citation>
    <scope>IDENTIFICATION</scope>
</reference>
<dbReference type="VEuPathDB" id="VectorBase:ASIC021600"/>
<evidence type="ECO:0000313" key="1">
    <source>
        <dbReference type="EMBL" id="KFB53295.1"/>
    </source>
</evidence>
<accession>A0A084WSV1</accession>
<dbReference type="EMBL" id="ATLV01026733">
    <property type="status" value="NOT_ANNOTATED_CDS"/>
    <property type="molecule type" value="Genomic_DNA"/>
</dbReference>
<name>A0A084WSV1_ANOSI</name>
<dbReference type="EMBL" id="KE525418">
    <property type="protein sequence ID" value="KFB53295.1"/>
    <property type="molecule type" value="Genomic_DNA"/>
</dbReference>
<dbReference type="EnsemblMetazoa" id="ASIC021600-RA">
    <property type="protein sequence ID" value="ASIC021600-PA"/>
    <property type="gene ID" value="ASIC021600"/>
</dbReference>
<reference evidence="1 3" key="1">
    <citation type="journal article" date="2014" name="BMC Genomics">
        <title>Genome sequence of Anopheles sinensis provides insight into genetics basis of mosquito competence for malaria parasites.</title>
        <authorList>
            <person name="Zhou D."/>
            <person name="Zhang D."/>
            <person name="Ding G."/>
            <person name="Shi L."/>
            <person name="Hou Q."/>
            <person name="Ye Y."/>
            <person name="Xu Y."/>
            <person name="Zhou H."/>
            <person name="Xiong C."/>
            <person name="Li S."/>
            <person name="Yu J."/>
            <person name="Hong S."/>
            <person name="Yu X."/>
            <person name="Zou P."/>
            <person name="Chen C."/>
            <person name="Chang X."/>
            <person name="Wang W."/>
            <person name="Lv Y."/>
            <person name="Sun Y."/>
            <person name="Ma L."/>
            <person name="Shen B."/>
            <person name="Zhu C."/>
        </authorList>
    </citation>
    <scope>NUCLEOTIDE SEQUENCE [LARGE SCALE GENOMIC DNA]</scope>
</reference>
<organism evidence="1">
    <name type="scientific">Anopheles sinensis</name>
    <name type="common">Mosquito</name>
    <dbReference type="NCBI Taxonomy" id="74873"/>
    <lineage>
        <taxon>Eukaryota</taxon>
        <taxon>Metazoa</taxon>
        <taxon>Ecdysozoa</taxon>
        <taxon>Arthropoda</taxon>
        <taxon>Hexapoda</taxon>
        <taxon>Insecta</taxon>
        <taxon>Pterygota</taxon>
        <taxon>Neoptera</taxon>
        <taxon>Endopterygota</taxon>
        <taxon>Diptera</taxon>
        <taxon>Nematocera</taxon>
        <taxon>Culicoidea</taxon>
        <taxon>Culicidae</taxon>
        <taxon>Anophelinae</taxon>
        <taxon>Anopheles</taxon>
    </lineage>
</organism>
<sequence>MDSSTTRSAFVVWGDPSDEGARVRTAIPHPMDRPLGPVACGVSCFRLSSKYVRGVNIITDWMSIHPDDAPVRASGWVVWMENFHSTVPTSATLGITNTPCVCVLGVDYKYERTRRQQSGRASQRYVPVYGTQQTVGQILTVAICVGPPIGGAAVRGDQAIDVNRAQMRGLPTEFRARTVRLRRESGVGQFLFF</sequence>